<keyword evidence="4" id="KW-0677">Repeat</keyword>
<comment type="subcellular location">
    <subcellularLocation>
        <location evidence="1">Vacuole membrane</location>
        <topology evidence="1">Multi-pass membrane protein</topology>
    </subcellularLocation>
</comment>
<evidence type="ECO:0000259" key="12">
    <source>
        <dbReference type="PROSITE" id="PS50929"/>
    </source>
</evidence>
<feature type="domain" description="ABC transporter" evidence="11">
    <location>
        <begin position="443"/>
        <end position="670"/>
    </location>
</feature>
<feature type="transmembrane region" description="Helical" evidence="10">
    <location>
        <begin position="869"/>
        <end position="888"/>
    </location>
</feature>
<dbReference type="SUPFAM" id="SSF90123">
    <property type="entry name" value="ABC transporter transmembrane region"/>
    <property type="match status" value="2"/>
</dbReference>
<organism evidence="13 14">
    <name type="scientific">Pythium oligandrum</name>
    <name type="common">Mycoparasitic fungus</name>
    <dbReference type="NCBI Taxonomy" id="41045"/>
    <lineage>
        <taxon>Eukaryota</taxon>
        <taxon>Sar</taxon>
        <taxon>Stramenopiles</taxon>
        <taxon>Oomycota</taxon>
        <taxon>Peronosporomycetes</taxon>
        <taxon>Pythiales</taxon>
        <taxon>Pythiaceae</taxon>
        <taxon>Pythium</taxon>
    </lineage>
</organism>
<evidence type="ECO:0000256" key="4">
    <source>
        <dbReference type="ARBA" id="ARBA00022737"/>
    </source>
</evidence>
<dbReference type="GO" id="GO:0140359">
    <property type="term" value="F:ABC-type transporter activity"/>
    <property type="evidence" value="ECO:0007669"/>
    <property type="project" value="InterPro"/>
</dbReference>
<dbReference type="PROSITE" id="PS50893">
    <property type="entry name" value="ABC_TRANSPORTER_2"/>
    <property type="match status" value="2"/>
</dbReference>
<accession>A0A8K1C3A7</accession>
<evidence type="ECO:0000256" key="6">
    <source>
        <dbReference type="ARBA" id="ARBA00022840"/>
    </source>
</evidence>
<feature type="transmembrane region" description="Helical" evidence="10">
    <location>
        <begin position="266"/>
        <end position="284"/>
    </location>
</feature>
<gene>
    <name evidence="13" type="ORF">Poli38472_010598</name>
</gene>
<sequence length="1347" mass="149550">MKTRHSSETAAGYAVLRTPRGNTGGSVATSVVDDDLWTNSLRNPHDRASWLSRITLWWLNPLMARGYKKSLQEEDVWNLPQADRAAMLQEIFDKHFEETKATHKDPTSPPRVHLAIWKSTQEMMLTAVLLLVVSGAAVMLQPLLIKALLEYLQGSENMFGITSGYALAALLTAASFVGVNTMDYSMYLSARAGICARTIIINSVYRKILKLTSTARQSMNSGDIITLAGVDSERVSEAYAVGLFAFTSPLMVMTSCILIGVEMGAYVGLAAFGCASIIMVYAIRNARKIGMHRREILKVAGERVKVTNEILQGIRVIKMYAWDHSMNERVHQIREEEIRLLRKYDYLRVRNMVILTLAHVIMLMVSFTVYVYQGDSLTVPTTFTLLSLANGSRQPFNVFSNGVVFTMEAFASLDRISKFLSADEVEHSLEHERNDNDTPVIDIIGGDFTWKGESTESITPPTLQNINLSVQPGTLTIVVGAVGSGKSSLVSAMLGEMHRIRGTTAVRGSVAYASQQPWIQHNSVRENILFGKPLDQQHYDAVISACQMRRDLDILENGDATEIGERGINLSGGQKARVSLARVMYRRESDVVVLDDPLSALDVHVANAVFFDCVLGLVKSKTRVLVLNAHYHLLPHADRILVMSDGQIVGDGSYAEVKSQFSFLVDHALEKAGIAGGGLANASNCDLSSQNDVDAENEELIRDALAYSDTQAAIAVESDLTDRLSMSSVTPRSCRHSLRSRIVSHRIEELSVTKSKEPKSMMLDEERALGSITWQTYTGFFELTGWNGTLVAISILSAFIIGQCGLVAGDYFVKFWSEGAIDLSQKTLLWIYVAIIILAIFLAIFRSLFFTEVCIQSSKEMHARYFRKVLMAPIGTFFDVTPIGRVLNRFSRDLDQIDAPLPYFALVFIVYITLVMSVFVVCAIITPTTAILYVPLLGLCYWIQRYFLASSRELKRLDGITRSPFLNLVGETISGIESIRSFQMTESFAEKCRELLDYNSKFFFLYQTSTKWLAIRLDWLVTSVIFVVSFTCVASSDSMGAGNAGLALMYSVQLALQVQRLLTLGSMTENLMTSYERIAHYASLDEEGDSREVITTPGTTWPQQGHIEFNNVFLRYRDGLEFVLRGVNFTIQPGHKVGVCGRTGSGKSTLMNALFRTVELAQGSIRIDGVDIASISLHALRSKLTIIPQDPVLFSGTMRDNLDPFNDKTDEELFGVLRKVHLMDDVSKWGAGLSHQVTEKGDNLSVGQRQLICIARALLRDSRIIVLDEATANVDQELDRLIQMAVKENFVGRTSLTIAHRLETIADSDRILVMDHGVVAEYDSPSNLLVKRNGIFASLMESTKSHS</sequence>
<evidence type="ECO:0000256" key="8">
    <source>
        <dbReference type="ARBA" id="ARBA00023136"/>
    </source>
</evidence>
<dbReference type="PANTHER" id="PTHR24223">
    <property type="entry name" value="ATP-BINDING CASSETTE SUB-FAMILY C"/>
    <property type="match status" value="1"/>
</dbReference>
<name>A0A8K1C3A7_PYTOL</name>
<evidence type="ECO:0000259" key="11">
    <source>
        <dbReference type="PROSITE" id="PS50893"/>
    </source>
</evidence>
<protein>
    <submittedName>
        <fullName evidence="13">Uncharacterized protein</fullName>
    </submittedName>
</protein>
<reference evidence="13" key="1">
    <citation type="submission" date="2019-03" db="EMBL/GenBank/DDBJ databases">
        <title>Long read genome sequence of the mycoparasitic Pythium oligandrum ATCC 38472 isolated from sugarbeet rhizosphere.</title>
        <authorList>
            <person name="Gaulin E."/>
        </authorList>
    </citation>
    <scope>NUCLEOTIDE SEQUENCE</scope>
    <source>
        <strain evidence="13">ATCC 38472_TT</strain>
    </source>
</reference>
<dbReference type="InterPro" id="IPR027417">
    <property type="entry name" value="P-loop_NTPase"/>
</dbReference>
<dbReference type="InterPro" id="IPR036640">
    <property type="entry name" value="ABC1_TM_sf"/>
</dbReference>
<dbReference type="OrthoDB" id="6500128at2759"/>
<dbReference type="FunFam" id="3.40.50.300:FF:000163">
    <property type="entry name" value="Multidrug resistance-associated protein member 4"/>
    <property type="match status" value="1"/>
</dbReference>
<dbReference type="SMART" id="SM00382">
    <property type="entry name" value="AAA"/>
    <property type="match status" value="2"/>
</dbReference>
<keyword evidence="8 10" id="KW-0472">Membrane</keyword>
<feature type="region of interest" description="Disordered" evidence="9">
    <location>
        <begin position="1"/>
        <end position="20"/>
    </location>
</feature>
<feature type="domain" description="ABC transmembrane type-1" evidence="12">
    <location>
        <begin position="125"/>
        <end position="408"/>
    </location>
</feature>
<dbReference type="PANTHER" id="PTHR24223:SF443">
    <property type="entry name" value="MULTIDRUG-RESISTANCE LIKE PROTEIN 1, ISOFORM I"/>
    <property type="match status" value="1"/>
</dbReference>
<dbReference type="PROSITE" id="PS50929">
    <property type="entry name" value="ABC_TM1F"/>
    <property type="match status" value="2"/>
</dbReference>
<dbReference type="InterPro" id="IPR044746">
    <property type="entry name" value="ABCC_6TM_D1"/>
</dbReference>
<dbReference type="InterPro" id="IPR044726">
    <property type="entry name" value="ABCC_6TM_D2"/>
</dbReference>
<dbReference type="GO" id="GO:0016887">
    <property type="term" value="F:ATP hydrolysis activity"/>
    <property type="evidence" value="ECO:0007669"/>
    <property type="project" value="InterPro"/>
</dbReference>
<feature type="transmembrane region" description="Helical" evidence="10">
    <location>
        <begin position="123"/>
        <end position="145"/>
    </location>
</feature>
<dbReference type="InterPro" id="IPR050173">
    <property type="entry name" value="ABC_transporter_C-like"/>
</dbReference>
<feature type="transmembrane region" description="Helical" evidence="10">
    <location>
        <begin position="238"/>
        <end position="260"/>
    </location>
</feature>
<dbReference type="InterPro" id="IPR003593">
    <property type="entry name" value="AAA+_ATPase"/>
</dbReference>
<dbReference type="CDD" id="cd03250">
    <property type="entry name" value="ABCC_MRP_domain1"/>
    <property type="match status" value="1"/>
</dbReference>
<keyword evidence="2" id="KW-0813">Transport</keyword>
<feature type="transmembrane region" description="Helical" evidence="10">
    <location>
        <begin position="900"/>
        <end position="926"/>
    </location>
</feature>
<evidence type="ECO:0000256" key="2">
    <source>
        <dbReference type="ARBA" id="ARBA00022448"/>
    </source>
</evidence>
<dbReference type="SUPFAM" id="SSF52540">
    <property type="entry name" value="P-loop containing nucleoside triphosphate hydrolases"/>
    <property type="match status" value="2"/>
</dbReference>
<dbReference type="EMBL" id="SPLM01000147">
    <property type="protein sequence ID" value="TMW55716.1"/>
    <property type="molecule type" value="Genomic_DNA"/>
</dbReference>
<evidence type="ECO:0000256" key="9">
    <source>
        <dbReference type="SAM" id="MobiDB-lite"/>
    </source>
</evidence>
<dbReference type="Pfam" id="PF00664">
    <property type="entry name" value="ABC_membrane"/>
    <property type="match status" value="2"/>
</dbReference>
<dbReference type="Pfam" id="PF00005">
    <property type="entry name" value="ABC_tran"/>
    <property type="match status" value="2"/>
</dbReference>
<keyword evidence="7 10" id="KW-1133">Transmembrane helix</keyword>
<comment type="caution">
    <text evidence="13">The sequence shown here is derived from an EMBL/GenBank/DDBJ whole genome shotgun (WGS) entry which is preliminary data.</text>
</comment>
<dbReference type="FunFam" id="3.40.50.300:FF:000997">
    <property type="entry name" value="Multidrug resistance-associated protein 1"/>
    <property type="match status" value="1"/>
</dbReference>
<evidence type="ECO:0000256" key="5">
    <source>
        <dbReference type="ARBA" id="ARBA00022741"/>
    </source>
</evidence>
<dbReference type="CDD" id="cd03244">
    <property type="entry name" value="ABCC_MRP_domain2"/>
    <property type="match status" value="1"/>
</dbReference>
<feature type="transmembrane region" description="Helical" evidence="10">
    <location>
        <begin position="157"/>
        <end position="179"/>
    </location>
</feature>
<dbReference type="GO" id="GO:0005524">
    <property type="term" value="F:ATP binding"/>
    <property type="evidence" value="ECO:0007669"/>
    <property type="project" value="UniProtKB-KW"/>
</dbReference>
<keyword evidence="6" id="KW-0067">ATP-binding</keyword>
<dbReference type="PROSITE" id="PS00211">
    <property type="entry name" value="ABC_TRANSPORTER_1"/>
    <property type="match status" value="2"/>
</dbReference>
<dbReference type="InterPro" id="IPR003439">
    <property type="entry name" value="ABC_transporter-like_ATP-bd"/>
</dbReference>
<evidence type="ECO:0000256" key="1">
    <source>
        <dbReference type="ARBA" id="ARBA00004128"/>
    </source>
</evidence>
<evidence type="ECO:0000256" key="7">
    <source>
        <dbReference type="ARBA" id="ARBA00022989"/>
    </source>
</evidence>
<dbReference type="Gene3D" id="1.20.1560.10">
    <property type="entry name" value="ABC transporter type 1, transmembrane domain"/>
    <property type="match status" value="2"/>
</dbReference>
<feature type="domain" description="ABC transporter" evidence="11">
    <location>
        <begin position="1107"/>
        <end position="1341"/>
    </location>
</feature>
<keyword evidence="5" id="KW-0547">Nucleotide-binding</keyword>
<dbReference type="FunFam" id="1.20.1560.10:FF:000013">
    <property type="entry name" value="ABC transporter C family member 2"/>
    <property type="match status" value="1"/>
</dbReference>
<dbReference type="Gene3D" id="3.40.50.300">
    <property type="entry name" value="P-loop containing nucleotide triphosphate hydrolases"/>
    <property type="match status" value="2"/>
</dbReference>
<feature type="transmembrane region" description="Helical" evidence="10">
    <location>
        <begin position="352"/>
        <end position="372"/>
    </location>
</feature>
<proteinExistence type="predicted"/>
<keyword evidence="14" id="KW-1185">Reference proteome</keyword>
<feature type="transmembrane region" description="Helical" evidence="10">
    <location>
        <begin position="785"/>
        <end position="808"/>
    </location>
</feature>
<dbReference type="InterPro" id="IPR017871">
    <property type="entry name" value="ABC_transporter-like_CS"/>
</dbReference>
<feature type="transmembrane region" description="Helical" evidence="10">
    <location>
        <begin position="932"/>
        <end position="948"/>
    </location>
</feature>
<evidence type="ECO:0000256" key="3">
    <source>
        <dbReference type="ARBA" id="ARBA00022692"/>
    </source>
</evidence>
<evidence type="ECO:0000313" key="13">
    <source>
        <dbReference type="EMBL" id="TMW55716.1"/>
    </source>
</evidence>
<feature type="domain" description="ABC transmembrane type-1" evidence="12">
    <location>
        <begin position="795"/>
        <end position="1070"/>
    </location>
</feature>
<dbReference type="InterPro" id="IPR011527">
    <property type="entry name" value="ABC1_TM_dom"/>
</dbReference>
<dbReference type="CDD" id="cd18579">
    <property type="entry name" value="ABC_6TM_ABCC_D1"/>
    <property type="match status" value="1"/>
</dbReference>
<keyword evidence="3 10" id="KW-0812">Transmembrane</keyword>
<dbReference type="Proteomes" id="UP000794436">
    <property type="component" value="Unassembled WGS sequence"/>
</dbReference>
<evidence type="ECO:0000313" key="14">
    <source>
        <dbReference type="Proteomes" id="UP000794436"/>
    </source>
</evidence>
<dbReference type="CDD" id="cd18580">
    <property type="entry name" value="ABC_6TM_ABCC_D2"/>
    <property type="match status" value="1"/>
</dbReference>
<feature type="transmembrane region" description="Helical" evidence="10">
    <location>
        <begin position="829"/>
        <end position="849"/>
    </location>
</feature>
<evidence type="ECO:0000256" key="10">
    <source>
        <dbReference type="SAM" id="Phobius"/>
    </source>
</evidence>
<dbReference type="GO" id="GO:0005774">
    <property type="term" value="C:vacuolar membrane"/>
    <property type="evidence" value="ECO:0007669"/>
    <property type="project" value="UniProtKB-SubCell"/>
</dbReference>